<dbReference type="Gene3D" id="3.60.20.40">
    <property type="match status" value="1"/>
</dbReference>
<proteinExistence type="predicted"/>
<dbReference type="InterPro" id="IPR043137">
    <property type="entry name" value="GGT_ssub_C"/>
</dbReference>
<dbReference type="Pfam" id="PF01019">
    <property type="entry name" value="G_glu_transpept"/>
    <property type="match status" value="1"/>
</dbReference>
<dbReference type="BioCyc" id="MetaCyc:MONOMER-22181"/>
<dbReference type="PRINTS" id="PR01210">
    <property type="entry name" value="GGTRANSPTASE"/>
</dbReference>
<dbReference type="EMBL" id="FJ768674">
    <property type="protein sequence ID" value="ACN39748.1"/>
    <property type="molecule type" value="Genomic_DNA"/>
</dbReference>
<accession>C0LTN9</accession>
<dbReference type="PANTHER" id="PTHR43881">
    <property type="entry name" value="GAMMA-GLUTAMYLTRANSPEPTIDASE (AFU_ORTHOLOGUE AFUA_4G13580)"/>
    <property type="match status" value="1"/>
</dbReference>
<name>C0LTN9_STRSJ</name>
<gene>
    <name evidence="1" type="primary">sibY</name>
</gene>
<reference evidence="1" key="1">
    <citation type="journal article" date="2009" name="Appl. Environ. Microbiol.">
        <title>Biosynthesis of sibiromycin, a potent antitumor antibiotic.</title>
        <authorList>
            <person name="Li W."/>
            <person name="Khullar A."/>
            <person name="Chou S."/>
            <person name="Sacramo A."/>
            <person name="Gerratana B."/>
        </authorList>
    </citation>
    <scope>NUCLEOTIDE SEQUENCE</scope>
    <source>
        <strain evidence="1">DSM 44039</strain>
    </source>
</reference>
<dbReference type="InterPro" id="IPR052896">
    <property type="entry name" value="GGT-like_enzyme"/>
</dbReference>
<dbReference type="InterPro" id="IPR029055">
    <property type="entry name" value="Ntn_hydrolases_N"/>
</dbReference>
<dbReference type="Gene3D" id="1.10.246.130">
    <property type="match status" value="1"/>
</dbReference>
<sequence length="597" mass="63403">MLSRPELHGTYGAVSSTHWLASAAGAAMFDRGGNAFDAAVAAAFVIQVVEPHVNGPAAEAPIMVHDASSGEVTVVAGQGPMPRRASIETFRRLGLGYVPGSGLLAACVPGAFGAWMTVLLRHGRLRLADVLEPAIGYAEGGYPLLAPAAAIIEALTPLFREEWTETGRIYLDRGAAPRAGSLVRNPDLAATFRRIVREASAPGRARESEIEAAVDVFYEGFVAEAIDAFMCSAEMLDATGKRHRGLLRGEDLAAWRPAVEAPVTAGYRGRLIHKPGPWTQGPVFLQQLALLEGFDLGSMRHLGPDHIHTVVEAAKLAFGDREAWYGDPGHVDVPLRELLSPGYTEQRRALIGDRAAAGLRPGSPLGREPWLPPLPDETAPLEPEWMNQLAHGIPAVVRRTSQNRDTTCISATDRDGNMVVATQSGGWFSSSPAVPGLGFALSTRGQMAWLVEGHPNSLAPGKRPRTTLSPTIVQDGSGEPLLAFGTPGGDQQDQWTLNFALNSIDFAMTPQAAVEALTFHTGHVPSSFMPRQTPPPVVVVEEGLPAETIAALEGRGHRLQQVAARSLGKVCATGHTGDGLVFAAASQRGQQAYGIVR</sequence>
<protein>
    <submittedName>
        <fullName evidence="1">SibY</fullName>
    </submittedName>
</protein>
<dbReference type="PANTHER" id="PTHR43881:SF1">
    <property type="entry name" value="GAMMA-GLUTAMYLTRANSPEPTIDASE (AFU_ORTHOLOGUE AFUA_4G13580)"/>
    <property type="match status" value="1"/>
</dbReference>
<organism evidence="1">
    <name type="scientific">Streptosporangium sibiricum</name>
    <dbReference type="NCBI Taxonomy" id="457432"/>
    <lineage>
        <taxon>Bacteria</taxon>
        <taxon>Bacillati</taxon>
        <taxon>Actinomycetota</taxon>
        <taxon>Actinomycetes</taxon>
        <taxon>Streptosporangiales</taxon>
        <taxon>Streptosporangiaceae</taxon>
        <taxon>Streptosporangium</taxon>
    </lineage>
</organism>
<dbReference type="SUPFAM" id="SSF56235">
    <property type="entry name" value="N-terminal nucleophile aminohydrolases (Ntn hydrolases)"/>
    <property type="match status" value="1"/>
</dbReference>
<evidence type="ECO:0000313" key="1">
    <source>
        <dbReference type="EMBL" id="ACN39748.1"/>
    </source>
</evidence>
<dbReference type="InterPro" id="IPR043138">
    <property type="entry name" value="GGT_lsub"/>
</dbReference>
<dbReference type="AlphaFoldDB" id="C0LTN9"/>